<keyword evidence="1" id="KW-1133">Transmembrane helix</keyword>
<feature type="transmembrane region" description="Helical" evidence="1">
    <location>
        <begin position="169"/>
        <end position="190"/>
    </location>
</feature>
<keyword evidence="1" id="KW-0812">Transmembrane</keyword>
<dbReference type="InterPro" id="IPR022134">
    <property type="entry name" value="DUF3667"/>
</dbReference>
<name>A0ABU9EAD9_9BACT</name>
<feature type="transmembrane region" description="Helical" evidence="1">
    <location>
        <begin position="242"/>
        <end position="267"/>
    </location>
</feature>
<reference evidence="2 3" key="1">
    <citation type="submission" date="2024-02" db="EMBL/GenBank/DDBJ databases">
        <title>A novel Gemmatimonadota bacterium.</title>
        <authorList>
            <person name="Du Z.-J."/>
            <person name="Ye Y.-Q."/>
        </authorList>
    </citation>
    <scope>NUCLEOTIDE SEQUENCE [LARGE SCALE GENOMIC DNA]</scope>
    <source>
        <strain evidence="2 3">DH-20</strain>
    </source>
</reference>
<feature type="transmembrane region" description="Helical" evidence="1">
    <location>
        <begin position="79"/>
        <end position="98"/>
    </location>
</feature>
<comment type="caution">
    <text evidence="2">The sequence shown here is derived from an EMBL/GenBank/DDBJ whole genome shotgun (WGS) entry which is preliminary data.</text>
</comment>
<gene>
    <name evidence="2" type="ORF">WI372_06015</name>
</gene>
<evidence type="ECO:0000256" key="1">
    <source>
        <dbReference type="SAM" id="Phobius"/>
    </source>
</evidence>
<proteinExistence type="predicted"/>
<feature type="transmembrane region" description="Helical" evidence="1">
    <location>
        <begin position="279"/>
        <end position="308"/>
    </location>
</feature>
<dbReference type="EMBL" id="JBBHLI010000002">
    <property type="protein sequence ID" value="MEK9500525.1"/>
    <property type="molecule type" value="Genomic_DNA"/>
</dbReference>
<dbReference type="Pfam" id="PF12412">
    <property type="entry name" value="DUF3667"/>
    <property type="match status" value="1"/>
</dbReference>
<feature type="transmembrane region" description="Helical" evidence="1">
    <location>
        <begin position="210"/>
        <end position="230"/>
    </location>
</feature>
<evidence type="ECO:0000313" key="3">
    <source>
        <dbReference type="Proteomes" id="UP001484239"/>
    </source>
</evidence>
<keyword evidence="3" id="KW-1185">Reference proteome</keyword>
<evidence type="ECO:0000313" key="2">
    <source>
        <dbReference type="EMBL" id="MEK9500525.1"/>
    </source>
</evidence>
<organism evidence="2 3">
    <name type="scientific">Gaopeijia maritima</name>
    <dbReference type="NCBI Taxonomy" id="3119007"/>
    <lineage>
        <taxon>Bacteria</taxon>
        <taxon>Pseudomonadati</taxon>
        <taxon>Gemmatimonadota</taxon>
        <taxon>Longimicrobiia</taxon>
        <taxon>Gaopeijiales</taxon>
        <taxon>Gaopeijiaceae</taxon>
        <taxon>Gaopeijia</taxon>
    </lineage>
</organism>
<dbReference type="Proteomes" id="UP001484239">
    <property type="component" value="Unassembled WGS sequence"/>
</dbReference>
<keyword evidence="1" id="KW-0472">Membrane</keyword>
<dbReference type="RefSeq" id="WP_405274736.1">
    <property type="nucleotide sequence ID" value="NZ_JBBHLI010000002.1"/>
</dbReference>
<sequence>MREADESTRCFHCGAGLHGRWCSSCGADQRPAPVQTIRGLLAEGFRSAFDLDSSLWRSLRLLCLRPGELTRRFMAGRRFGLLGPVRLFLFANLVYFFVQPYTGYDGFNTSLAAHLDRQPYSEALDLRSRVSADIDRRARSELGGAAVDPALWRATSAAWQAEFDARGQVIARSAVGLMIPALALVLALMLRGKGAAGVRHLVFATHHFAWYLLAVMSFFLPLLALGHGALGLGDPEVLSLPVAGAISVMLLEAGGALLQGPWAWVGLRRAYGLSGAAAAWRALALVLATLVATTAFRLVVFGLTWAAMR</sequence>
<protein>
    <submittedName>
        <fullName evidence="2">DUF3667 domain-containing protein</fullName>
    </submittedName>
</protein>
<accession>A0ABU9EAD9</accession>